<evidence type="ECO:0000256" key="2">
    <source>
        <dbReference type="PROSITE-ProRule" id="PRU00335"/>
    </source>
</evidence>
<evidence type="ECO:0000313" key="4">
    <source>
        <dbReference type="EMBL" id="WUV43883.1"/>
    </source>
</evidence>
<dbReference type="PANTHER" id="PTHR30055">
    <property type="entry name" value="HTH-TYPE TRANSCRIPTIONAL REGULATOR RUTR"/>
    <property type="match status" value="1"/>
</dbReference>
<dbReference type="PROSITE" id="PS50977">
    <property type="entry name" value="HTH_TETR_2"/>
    <property type="match status" value="1"/>
</dbReference>
<dbReference type="PRINTS" id="PR00455">
    <property type="entry name" value="HTHTETR"/>
</dbReference>
<proteinExistence type="predicted"/>
<reference evidence="4" key="1">
    <citation type="submission" date="2022-10" db="EMBL/GenBank/DDBJ databases">
        <title>The complete genomes of actinobacterial strains from the NBC collection.</title>
        <authorList>
            <person name="Joergensen T.S."/>
            <person name="Alvarez Arevalo M."/>
            <person name="Sterndorff E.B."/>
            <person name="Faurdal D."/>
            <person name="Vuksanovic O."/>
            <person name="Mourched A.-S."/>
            <person name="Charusanti P."/>
            <person name="Shaw S."/>
            <person name="Blin K."/>
            <person name="Weber T."/>
        </authorList>
    </citation>
    <scope>NUCLEOTIDE SEQUENCE</scope>
    <source>
        <strain evidence="4">NBC_01482</strain>
    </source>
</reference>
<feature type="DNA-binding region" description="H-T-H motif" evidence="2">
    <location>
        <begin position="35"/>
        <end position="54"/>
    </location>
</feature>
<dbReference type="SUPFAM" id="SSF46689">
    <property type="entry name" value="Homeodomain-like"/>
    <property type="match status" value="1"/>
</dbReference>
<dbReference type="InterPro" id="IPR050109">
    <property type="entry name" value="HTH-type_TetR-like_transc_reg"/>
</dbReference>
<evidence type="ECO:0000256" key="1">
    <source>
        <dbReference type="ARBA" id="ARBA00023125"/>
    </source>
</evidence>
<dbReference type="InterPro" id="IPR009057">
    <property type="entry name" value="Homeodomain-like_sf"/>
</dbReference>
<keyword evidence="1 2" id="KW-0238">DNA-binding</keyword>
<name>A0ABZ1YL52_9NOCA</name>
<dbReference type="Pfam" id="PF00440">
    <property type="entry name" value="TetR_N"/>
    <property type="match status" value="1"/>
</dbReference>
<sequence length="193" mass="20943">MASSARTRMTATERSAEVLRAAVTAFAESGYAATKTDEIARLAGVSQPYVIRLFGTKQQLFLAATHQVCDRIEETFRAAAAESITPESSPEEKIRALGNGYQTFLNQRELLLVLLHSFAASSDPAIGPEVRARFGGICRLVEELTGASVMDIRRFLSTGMLLTVMTAMGVAGPDAVEVRWAFELLENLRAEGD</sequence>
<dbReference type="InterPro" id="IPR001647">
    <property type="entry name" value="HTH_TetR"/>
</dbReference>
<dbReference type="Gene3D" id="1.10.357.10">
    <property type="entry name" value="Tetracycline Repressor, domain 2"/>
    <property type="match status" value="1"/>
</dbReference>
<dbReference type="Proteomes" id="UP001432062">
    <property type="component" value="Chromosome"/>
</dbReference>
<dbReference type="EMBL" id="CP109441">
    <property type="protein sequence ID" value="WUV43883.1"/>
    <property type="molecule type" value="Genomic_DNA"/>
</dbReference>
<gene>
    <name evidence="4" type="ORF">OG563_32405</name>
</gene>
<keyword evidence="5" id="KW-1185">Reference proteome</keyword>
<accession>A0ABZ1YL52</accession>
<evidence type="ECO:0000259" key="3">
    <source>
        <dbReference type="PROSITE" id="PS50977"/>
    </source>
</evidence>
<feature type="domain" description="HTH tetR-type" evidence="3">
    <location>
        <begin position="12"/>
        <end position="72"/>
    </location>
</feature>
<organism evidence="4 5">
    <name type="scientific">Nocardia vinacea</name>
    <dbReference type="NCBI Taxonomy" id="96468"/>
    <lineage>
        <taxon>Bacteria</taxon>
        <taxon>Bacillati</taxon>
        <taxon>Actinomycetota</taxon>
        <taxon>Actinomycetes</taxon>
        <taxon>Mycobacteriales</taxon>
        <taxon>Nocardiaceae</taxon>
        <taxon>Nocardia</taxon>
    </lineage>
</organism>
<protein>
    <submittedName>
        <fullName evidence="4">TetR/AcrR family transcriptional regulator</fullName>
    </submittedName>
</protein>
<evidence type="ECO:0000313" key="5">
    <source>
        <dbReference type="Proteomes" id="UP001432062"/>
    </source>
</evidence>
<dbReference type="RefSeq" id="WP_327097231.1">
    <property type="nucleotide sequence ID" value="NZ_CP109149.1"/>
</dbReference>
<dbReference type="PANTHER" id="PTHR30055:SF146">
    <property type="entry name" value="HTH-TYPE TRANSCRIPTIONAL DUAL REGULATOR CECR"/>
    <property type="match status" value="1"/>
</dbReference>